<comment type="caution">
    <text evidence="3">The sequence shown here is derived from an EMBL/GenBank/DDBJ whole genome shotgun (WGS) entry which is preliminary data.</text>
</comment>
<evidence type="ECO:0000256" key="1">
    <source>
        <dbReference type="PROSITE-ProRule" id="PRU01076"/>
    </source>
</evidence>
<dbReference type="OrthoDB" id="9809003at2"/>
<dbReference type="EMBL" id="QEQK01000007">
    <property type="protein sequence ID" value="PWN56038.1"/>
    <property type="molecule type" value="Genomic_DNA"/>
</dbReference>
<reference evidence="3 4" key="1">
    <citation type="submission" date="2018-05" db="EMBL/GenBank/DDBJ databases">
        <title>Abyssibacter profundi OUC007T gen. nov., sp. nov, a marine bacterium isolated from seawater of the Mariana Trench.</title>
        <authorList>
            <person name="Zhou S."/>
        </authorList>
    </citation>
    <scope>NUCLEOTIDE SEQUENCE [LARGE SCALE GENOMIC DNA]</scope>
    <source>
        <strain evidence="3 4">OUC007</strain>
    </source>
</reference>
<sequence length="76" mass="8199">MSEATVTSKGQITIPVDVRTSLSLKAGERVEFTTLDDGTVIMRPKNRSLLELEGMLQGAGRRKGKVKAEHMNIGGS</sequence>
<evidence type="ECO:0000313" key="3">
    <source>
        <dbReference type="EMBL" id="PWN56038.1"/>
    </source>
</evidence>
<proteinExistence type="predicted"/>
<dbReference type="GO" id="GO:0003677">
    <property type="term" value="F:DNA binding"/>
    <property type="evidence" value="ECO:0007669"/>
    <property type="project" value="UniProtKB-UniRule"/>
</dbReference>
<keyword evidence="4" id="KW-1185">Reference proteome</keyword>
<organism evidence="3 4">
    <name type="scientific">Abyssibacter profundi</name>
    <dbReference type="NCBI Taxonomy" id="2182787"/>
    <lineage>
        <taxon>Bacteria</taxon>
        <taxon>Pseudomonadati</taxon>
        <taxon>Pseudomonadota</taxon>
        <taxon>Gammaproteobacteria</taxon>
        <taxon>Chromatiales</taxon>
        <taxon>Oceanococcaceae</taxon>
        <taxon>Abyssibacter</taxon>
    </lineage>
</organism>
<keyword evidence="1" id="KW-0238">DNA-binding</keyword>
<dbReference type="Pfam" id="PF04014">
    <property type="entry name" value="MazE_antitoxin"/>
    <property type="match status" value="1"/>
</dbReference>
<dbReference type="NCBIfam" id="TIGR01439">
    <property type="entry name" value="lp_hng_hel_AbrB"/>
    <property type="match status" value="1"/>
</dbReference>
<evidence type="ECO:0000259" key="2">
    <source>
        <dbReference type="PROSITE" id="PS51740"/>
    </source>
</evidence>
<accession>A0A363UKV0</accession>
<name>A0A363UKV0_9GAMM</name>
<dbReference type="InterPro" id="IPR007159">
    <property type="entry name" value="SpoVT-AbrB_dom"/>
</dbReference>
<gene>
    <name evidence="3" type="ORF">DEH80_09505</name>
</gene>
<evidence type="ECO:0000313" key="4">
    <source>
        <dbReference type="Proteomes" id="UP000251800"/>
    </source>
</evidence>
<dbReference type="SMART" id="SM00966">
    <property type="entry name" value="SpoVT_AbrB"/>
    <property type="match status" value="1"/>
</dbReference>
<protein>
    <submittedName>
        <fullName evidence="3">AbrB family transcriptional regulator</fullName>
    </submittedName>
</protein>
<dbReference type="PROSITE" id="PS51740">
    <property type="entry name" value="SPOVT_ABRB"/>
    <property type="match status" value="1"/>
</dbReference>
<dbReference type="RefSeq" id="WP_109720254.1">
    <property type="nucleotide sequence ID" value="NZ_QEQK01000007.1"/>
</dbReference>
<dbReference type="Gene3D" id="2.10.260.10">
    <property type="match status" value="1"/>
</dbReference>
<dbReference type="SUPFAM" id="SSF89447">
    <property type="entry name" value="AbrB/MazE/MraZ-like"/>
    <property type="match status" value="1"/>
</dbReference>
<dbReference type="Proteomes" id="UP000251800">
    <property type="component" value="Unassembled WGS sequence"/>
</dbReference>
<feature type="domain" description="SpoVT-AbrB" evidence="2">
    <location>
        <begin position="1"/>
        <end position="47"/>
    </location>
</feature>
<dbReference type="InterPro" id="IPR037914">
    <property type="entry name" value="SpoVT-AbrB_sf"/>
</dbReference>
<dbReference type="AlphaFoldDB" id="A0A363UKV0"/>